<dbReference type="KEGG" id="sapo:SAPIO_CDS2757"/>
<reference evidence="1 2" key="1">
    <citation type="journal article" date="2014" name="Genome Announc.">
        <title>Draft genome sequence of the pathogenic fungus Scedosporium apiospermum.</title>
        <authorList>
            <person name="Vandeputte P."/>
            <person name="Ghamrawi S."/>
            <person name="Rechenmann M."/>
            <person name="Iltis A."/>
            <person name="Giraud S."/>
            <person name="Fleury M."/>
            <person name="Thornton C."/>
            <person name="Delhaes L."/>
            <person name="Meyer W."/>
            <person name="Papon N."/>
            <person name="Bouchara J.P."/>
        </authorList>
    </citation>
    <scope>NUCLEOTIDE SEQUENCE [LARGE SCALE GENOMIC DNA]</scope>
    <source>
        <strain evidence="1 2">IHEM 14462</strain>
    </source>
</reference>
<dbReference type="VEuPathDB" id="FungiDB:SAPIO_CDS2757"/>
<organism evidence="1 2">
    <name type="scientific">Pseudallescheria apiosperma</name>
    <name type="common">Scedosporium apiospermum</name>
    <dbReference type="NCBI Taxonomy" id="563466"/>
    <lineage>
        <taxon>Eukaryota</taxon>
        <taxon>Fungi</taxon>
        <taxon>Dikarya</taxon>
        <taxon>Ascomycota</taxon>
        <taxon>Pezizomycotina</taxon>
        <taxon>Sordariomycetes</taxon>
        <taxon>Hypocreomycetidae</taxon>
        <taxon>Microascales</taxon>
        <taxon>Microascaceae</taxon>
        <taxon>Scedosporium</taxon>
    </lineage>
</organism>
<sequence length="325" mass="35948">MAFHKFKVPGVGFSLTPDYGTAAIYFANGSFVEVARIEGSPEYKSFMRKHEPAGGELAEGIPSVALLRNALCLLPRLPFCKRNPDFVSTQALLRSLQYSVASCLGTSFCFTGLVIPDQTWQYQNDIIQKAIKSIGLRQTHRIFDAPRMVLVANHIDNSKTSGCRSEIPDDRTRAILSIDYSASGLNVVLFSEVDGIVDIMRRIYNQHLGAGHRGHGHLESVKAALMEVTKPPLGRDFMGTLLTDDIQDLVLYRDAVMDPGFLDILRAVISSDLVEKASALEPVFAAAMGMAITSYQEMDWMYFNTKPAFGCQWGSSLYDMSSKEL</sequence>
<dbReference type="HOGENOM" id="CLU_855695_0_0_1"/>
<evidence type="ECO:0000313" key="1">
    <source>
        <dbReference type="EMBL" id="KEZ44681.1"/>
    </source>
</evidence>
<dbReference type="OrthoDB" id="3643156at2759"/>
<accession>A0A084GBG9</accession>
<dbReference type="RefSeq" id="XP_016644480.1">
    <property type="nucleotide sequence ID" value="XM_016785698.1"/>
</dbReference>
<keyword evidence="2" id="KW-1185">Reference proteome</keyword>
<dbReference type="AlphaFoldDB" id="A0A084GBG9"/>
<dbReference type="GeneID" id="27721829"/>
<dbReference type="EMBL" id="JOWA01000087">
    <property type="protein sequence ID" value="KEZ44681.1"/>
    <property type="molecule type" value="Genomic_DNA"/>
</dbReference>
<name>A0A084GBG9_PSEDA</name>
<protein>
    <submittedName>
        <fullName evidence="1">Uncharacterized protein</fullName>
    </submittedName>
</protein>
<comment type="caution">
    <text evidence="1">The sequence shown here is derived from an EMBL/GenBank/DDBJ whole genome shotgun (WGS) entry which is preliminary data.</text>
</comment>
<gene>
    <name evidence="1" type="ORF">SAPIO_CDS2757</name>
</gene>
<dbReference type="OMA" id="YKSFMRK"/>
<evidence type="ECO:0000313" key="2">
    <source>
        <dbReference type="Proteomes" id="UP000028545"/>
    </source>
</evidence>
<dbReference type="Proteomes" id="UP000028545">
    <property type="component" value="Unassembled WGS sequence"/>
</dbReference>
<proteinExistence type="predicted"/>